<dbReference type="EMBL" id="JACHGY010000001">
    <property type="protein sequence ID" value="MBB6429552.1"/>
    <property type="molecule type" value="Genomic_DNA"/>
</dbReference>
<gene>
    <name evidence="5" type="ORF">HNQ40_001358</name>
</gene>
<dbReference type="PIRSF" id="PIRSF001365">
    <property type="entry name" value="DHDPS"/>
    <property type="match status" value="1"/>
</dbReference>
<keyword evidence="2 3" id="KW-0456">Lyase</keyword>
<dbReference type="PANTHER" id="PTHR12128:SF66">
    <property type="entry name" value="4-HYDROXY-2-OXOGLUTARATE ALDOLASE, MITOCHONDRIAL"/>
    <property type="match status" value="1"/>
</dbReference>
<dbReference type="InterPro" id="IPR002220">
    <property type="entry name" value="DapA-like"/>
</dbReference>
<dbReference type="Proteomes" id="UP000541810">
    <property type="component" value="Unassembled WGS sequence"/>
</dbReference>
<comment type="caution">
    <text evidence="5">The sequence shown here is derived from an EMBL/GenBank/DDBJ whole genome shotgun (WGS) entry which is preliminary data.</text>
</comment>
<dbReference type="SUPFAM" id="SSF51569">
    <property type="entry name" value="Aldolase"/>
    <property type="match status" value="1"/>
</dbReference>
<feature type="binding site" evidence="4">
    <location>
        <position position="211"/>
    </location>
    <ligand>
        <name>pyruvate</name>
        <dbReference type="ChEBI" id="CHEBI:15361"/>
    </ligand>
</feature>
<dbReference type="GO" id="GO:0005829">
    <property type="term" value="C:cytosol"/>
    <property type="evidence" value="ECO:0007669"/>
    <property type="project" value="TreeGrafter"/>
</dbReference>
<organism evidence="5 6">
    <name type="scientific">Algisphaera agarilytica</name>
    <dbReference type="NCBI Taxonomy" id="1385975"/>
    <lineage>
        <taxon>Bacteria</taxon>
        <taxon>Pseudomonadati</taxon>
        <taxon>Planctomycetota</taxon>
        <taxon>Phycisphaerae</taxon>
        <taxon>Phycisphaerales</taxon>
        <taxon>Phycisphaeraceae</taxon>
        <taxon>Algisphaera</taxon>
    </lineage>
</organism>
<evidence type="ECO:0000313" key="5">
    <source>
        <dbReference type="EMBL" id="MBB6429552.1"/>
    </source>
</evidence>
<accession>A0A7X0H5A4</accession>
<sequence length="302" mass="31687">MAETLQGILPVLPTPFDADGGIDLPAMPRLVRFALDAGVHGVVFPGFASEVEHLTADERLALLKSVVDAVGGAVPIVAGASGPDVESVVEHGRAAAELGIPWLMIQPPKSIGSEAAEVVRFMTEVADGLTDSRFVLQNAPAPRGSDLSAATLRELAAAVPQIAYIKEETLPSGPSISALLDEPPVSLRGVIGGGGARYILDEYQRGACAVMPALELADEHVALDRAWRSGDRATARSIYVRTLPLLVLQAVYRMRLTKHTLVRRGVLEHTTVRAPTPEMDAAAVADVDANLAELGLVPAAPA</sequence>
<dbReference type="InterPro" id="IPR013785">
    <property type="entry name" value="Aldolase_TIM"/>
</dbReference>
<protein>
    <submittedName>
        <fullName evidence="5">4-hydroxy-tetrahydrodipicolinate synthase</fullName>
        <ecNumber evidence="5">4.3.3.7</ecNumber>
    </submittedName>
</protein>
<dbReference type="AlphaFoldDB" id="A0A7X0H5A4"/>
<dbReference type="Gene3D" id="3.20.20.70">
    <property type="entry name" value="Aldolase class I"/>
    <property type="match status" value="1"/>
</dbReference>
<dbReference type="CDD" id="cd00408">
    <property type="entry name" value="DHDPS-like"/>
    <property type="match status" value="1"/>
</dbReference>
<dbReference type="Pfam" id="PF00701">
    <property type="entry name" value="DHDPS"/>
    <property type="match status" value="1"/>
</dbReference>
<dbReference type="EC" id="4.3.3.7" evidence="5"/>
<evidence type="ECO:0000256" key="2">
    <source>
        <dbReference type="ARBA" id="ARBA00023239"/>
    </source>
</evidence>
<name>A0A7X0H5A4_9BACT</name>
<dbReference type="RefSeq" id="WP_184677125.1">
    <property type="nucleotide sequence ID" value="NZ_JACHGY010000001.1"/>
</dbReference>
<evidence type="ECO:0000256" key="4">
    <source>
        <dbReference type="PIRSR" id="PIRSR001365-2"/>
    </source>
</evidence>
<evidence type="ECO:0000256" key="3">
    <source>
        <dbReference type="PIRNR" id="PIRNR001365"/>
    </source>
</evidence>
<comment type="similarity">
    <text evidence="1 3">Belongs to the DapA family.</text>
</comment>
<evidence type="ECO:0000313" key="6">
    <source>
        <dbReference type="Proteomes" id="UP000541810"/>
    </source>
</evidence>
<evidence type="ECO:0000256" key="1">
    <source>
        <dbReference type="ARBA" id="ARBA00007592"/>
    </source>
</evidence>
<dbReference type="SMART" id="SM01130">
    <property type="entry name" value="DHDPS"/>
    <property type="match status" value="1"/>
</dbReference>
<reference evidence="5 6" key="1">
    <citation type="submission" date="2020-08" db="EMBL/GenBank/DDBJ databases">
        <title>Genomic Encyclopedia of Type Strains, Phase IV (KMG-IV): sequencing the most valuable type-strain genomes for metagenomic binning, comparative biology and taxonomic classification.</title>
        <authorList>
            <person name="Goeker M."/>
        </authorList>
    </citation>
    <scope>NUCLEOTIDE SEQUENCE [LARGE SCALE GENOMIC DNA]</scope>
    <source>
        <strain evidence="5 6">DSM 103725</strain>
    </source>
</reference>
<keyword evidence="6" id="KW-1185">Reference proteome</keyword>
<dbReference type="PANTHER" id="PTHR12128">
    <property type="entry name" value="DIHYDRODIPICOLINATE SYNTHASE"/>
    <property type="match status" value="1"/>
</dbReference>
<proteinExistence type="inferred from homology"/>
<dbReference type="GO" id="GO:0008840">
    <property type="term" value="F:4-hydroxy-tetrahydrodipicolinate synthase activity"/>
    <property type="evidence" value="ECO:0007669"/>
    <property type="project" value="UniProtKB-EC"/>
</dbReference>